<dbReference type="Pfam" id="PF00034">
    <property type="entry name" value="Cytochrom_C"/>
    <property type="match status" value="1"/>
</dbReference>
<dbReference type="GO" id="GO:0046872">
    <property type="term" value="F:metal ion binding"/>
    <property type="evidence" value="ECO:0007669"/>
    <property type="project" value="UniProtKB-KW"/>
</dbReference>
<dbReference type="GO" id="GO:0020037">
    <property type="term" value="F:heme binding"/>
    <property type="evidence" value="ECO:0007669"/>
    <property type="project" value="InterPro"/>
</dbReference>
<keyword evidence="8" id="KW-1185">Reference proteome</keyword>
<dbReference type="KEGG" id="dpt:Deipr_1399"/>
<dbReference type="Gene3D" id="1.10.760.10">
    <property type="entry name" value="Cytochrome c-like domain"/>
    <property type="match status" value="1"/>
</dbReference>
<evidence type="ECO:0000313" key="8">
    <source>
        <dbReference type="Proteomes" id="UP000007718"/>
    </source>
</evidence>
<sequence>MRRGLPVLLAGAALLAACGRPAEQQDAAPGASALSAPDETPAAPLSPASAAPVRPALLAAGQKSYAVHCAGCHGEVAEGDFGPPLAGAAAGDLTDFDLADFSRAIREGWTARGELLSSMPRLTSSLLPDTALEGIHTYLRSLE</sequence>
<dbReference type="InterPro" id="IPR036909">
    <property type="entry name" value="Cyt_c-like_dom_sf"/>
</dbReference>
<dbReference type="AlphaFoldDB" id="F0RJA6"/>
<dbReference type="SUPFAM" id="SSF46626">
    <property type="entry name" value="Cytochrome c"/>
    <property type="match status" value="1"/>
</dbReference>
<reference evidence="8" key="1">
    <citation type="submission" date="2011-02" db="EMBL/GenBank/DDBJ databases">
        <title>The complete sequence of chromosome of Deinococcus proteolyticus DSM 20540.</title>
        <authorList>
            <consortium name="US DOE Joint Genome Institute (JGI-PGF)"/>
            <person name="Lucas S."/>
            <person name="Copeland A."/>
            <person name="Lapidus A."/>
            <person name="Bruce D."/>
            <person name="Goodwin L."/>
            <person name="Pitluck S."/>
            <person name="Kyrpides N."/>
            <person name="Mavromatis K."/>
            <person name="Pagani I."/>
            <person name="Ivanova N."/>
            <person name="Ovchinnikova G."/>
            <person name="Zeytun A."/>
            <person name="Detter J.C."/>
            <person name="Han C."/>
            <person name="Land M."/>
            <person name="Hauser L."/>
            <person name="Markowitz V."/>
            <person name="Cheng J.-F."/>
            <person name="Hugenholtz P."/>
            <person name="Woyke T."/>
            <person name="Wu D."/>
            <person name="Pukall R."/>
            <person name="Steenblock K."/>
            <person name="Brambilla E."/>
            <person name="Klenk H.-P."/>
            <person name="Eisen J.A."/>
        </authorList>
    </citation>
    <scope>NUCLEOTIDE SEQUENCE [LARGE SCALE GENOMIC DNA]</scope>
    <source>
        <strain evidence="8">ATCC 35074 / DSM 20540 / JCM 6276 / NBRC 101906 / NCIMB 13154 / VKM Ac-1939 / CCM 2703 / MRP</strain>
    </source>
</reference>
<proteinExistence type="predicted"/>
<keyword evidence="2 4" id="KW-0479">Metal-binding</keyword>
<evidence type="ECO:0000256" key="2">
    <source>
        <dbReference type="ARBA" id="ARBA00022723"/>
    </source>
</evidence>
<dbReference type="PROSITE" id="PS51257">
    <property type="entry name" value="PROKAR_LIPOPROTEIN"/>
    <property type="match status" value="1"/>
</dbReference>
<dbReference type="PROSITE" id="PS51007">
    <property type="entry name" value="CYTC"/>
    <property type="match status" value="1"/>
</dbReference>
<evidence type="ECO:0000259" key="6">
    <source>
        <dbReference type="PROSITE" id="PS51007"/>
    </source>
</evidence>
<feature type="region of interest" description="Disordered" evidence="5">
    <location>
        <begin position="28"/>
        <end position="48"/>
    </location>
</feature>
<evidence type="ECO:0000313" key="7">
    <source>
        <dbReference type="EMBL" id="ADY26543.1"/>
    </source>
</evidence>
<dbReference type="GO" id="GO:0009055">
    <property type="term" value="F:electron transfer activity"/>
    <property type="evidence" value="ECO:0007669"/>
    <property type="project" value="InterPro"/>
</dbReference>
<keyword evidence="1 4" id="KW-0349">Heme</keyword>
<protein>
    <submittedName>
        <fullName evidence="7">Cytochrome c class I</fullName>
    </submittedName>
</protein>
<evidence type="ECO:0000256" key="4">
    <source>
        <dbReference type="PROSITE-ProRule" id="PRU00433"/>
    </source>
</evidence>
<name>F0RJA6_DEIPM</name>
<dbReference type="EMBL" id="CP002536">
    <property type="protein sequence ID" value="ADY26543.1"/>
    <property type="molecule type" value="Genomic_DNA"/>
</dbReference>
<gene>
    <name evidence="7" type="ordered locus">Deipr_1399</name>
</gene>
<dbReference type="InterPro" id="IPR009056">
    <property type="entry name" value="Cyt_c-like_dom"/>
</dbReference>
<evidence type="ECO:0000256" key="5">
    <source>
        <dbReference type="SAM" id="MobiDB-lite"/>
    </source>
</evidence>
<reference evidence="7 8" key="2">
    <citation type="journal article" date="2012" name="Stand. Genomic Sci.">
        <title>Complete genome sequence of the orange-red pigmented, radioresistant Deinococcus proteolyticus type strain (MRP(T)).</title>
        <authorList>
            <person name="Copeland A."/>
            <person name="Zeytun A."/>
            <person name="Yassawong M."/>
            <person name="Nolan M."/>
            <person name="Lucas S."/>
            <person name="Hammon N."/>
            <person name="Deshpande S."/>
            <person name="Cheng J.F."/>
            <person name="Han C."/>
            <person name="Tapia R."/>
            <person name="Goodwin L.A."/>
            <person name="Pitluck S."/>
            <person name="Mavromatis K."/>
            <person name="Liolios K."/>
            <person name="Pagani I."/>
            <person name="Ivanova N."/>
            <person name="Mikhailova N."/>
            <person name="Pati A."/>
            <person name="Chen A."/>
            <person name="Palaniappan K."/>
            <person name="Land M."/>
            <person name="Hauser L."/>
            <person name="Jeffries C.D."/>
            <person name="Brambilla E.M."/>
            <person name="Rohde M."/>
            <person name="Sikorski J."/>
            <person name="Pukall R."/>
            <person name="Goker M."/>
            <person name="Detter J.C."/>
            <person name="Woyke T."/>
            <person name="Bristow J."/>
            <person name="Eisen J.A."/>
            <person name="Markowitz V."/>
            <person name="Hugenholtz P."/>
            <person name="Kyrpides N.C."/>
            <person name="Klenk H.P."/>
            <person name="Lapidus A."/>
        </authorList>
    </citation>
    <scope>NUCLEOTIDE SEQUENCE [LARGE SCALE GENOMIC DNA]</scope>
    <source>
        <strain evidence="8">ATCC 35074 / DSM 20540 / JCM 6276 / NBRC 101906 / NCIMB 13154 / VKM Ac-1939 / CCM 2703 / MRP</strain>
    </source>
</reference>
<organism evidence="7 8">
    <name type="scientific">Deinococcus proteolyticus (strain ATCC 35074 / DSM 20540 / JCM 6276 / NBRC 101906 / NCIMB 13154 / VKM Ac-1939 / CCM 2703 / MRP)</name>
    <dbReference type="NCBI Taxonomy" id="693977"/>
    <lineage>
        <taxon>Bacteria</taxon>
        <taxon>Thermotogati</taxon>
        <taxon>Deinococcota</taxon>
        <taxon>Deinococci</taxon>
        <taxon>Deinococcales</taxon>
        <taxon>Deinococcaceae</taxon>
        <taxon>Deinococcus</taxon>
    </lineage>
</organism>
<dbReference type="eggNOG" id="COG2010">
    <property type="taxonomic scope" value="Bacteria"/>
</dbReference>
<dbReference type="RefSeq" id="WP_013615152.1">
    <property type="nucleotide sequence ID" value="NC_015161.1"/>
</dbReference>
<feature type="domain" description="Cytochrome c" evidence="6">
    <location>
        <begin position="56"/>
        <end position="143"/>
    </location>
</feature>
<dbReference type="STRING" id="693977.Deipr_1399"/>
<dbReference type="Proteomes" id="UP000007718">
    <property type="component" value="Chromosome"/>
</dbReference>
<keyword evidence="3 4" id="KW-0408">Iron</keyword>
<accession>F0RJA6</accession>
<evidence type="ECO:0000256" key="3">
    <source>
        <dbReference type="ARBA" id="ARBA00023004"/>
    </source>
</evidence>
<dbReference type="HOGENOM" id="CLU_1802968_0_0_0"/>
<evidence type="ECO:0000256" key="1">
    <source>
        <dbReference type="ARBA" id="ARBA00022617"/>
    </source>
</evidence>